<dbReference type="InterPro" id="IPR036691">
    <property type="entry name" value="Endo/exonu/phosph_ase_sf"/>
</dbReference>
<sequence>MVIGDFNAIRVDSERIGGHPRPLISMLECNDCLDKYCLFDLHSIGCIMSWCNDYLGVNKSWEKLDRVVSNNTFSVQFASAQLVYLKRKTSNHCPMVVHLELPFSSYGLVPFRFQNMWCLHETFLDCVQDIWDRHDSSFGL</sequence>
<comment type="caution">
    <text evidence="1">The sequence shown here is derived from an EMBL/GenBank/DDBJ whole genome shotgun (WGS) entry which is preliminary data.</text>
</comment>
<dbReference type="EMBL" id="JANJYI010000005">
    <property type="protein sequence ID" value="KAK2648870.1"/>
    <property type="molecule type" value="Genomic_DNA"/>
</dbReference>
<dbReference type="Proteomes" id="UP001280121">
    <property type="component" value="Unassembled WGS sequence"/>
</dbReference>
<dbReference type="PANTHER" id="PTHR33710:SF13">
    <property type="entry name" value="ENDONUCLEASE_EXONUCLEASE_PHOSPHATASE FAMILY PROTEIN"/>
    <property type="match status" value="1"/>
</dbReference>
<proteinExistence type="predicted"/>
<organism evidence="1 2">
    <name type="scientific">Dipteronia dyeriana</name>
    <dbReference type="NCBI Taxonomy" id="168575"/>
    <lineage>
        <taxon>Eukaryota</taxon>
        <taxon>Viridiplantae</taxon>
        <taxon>Streptophyta</taxon>
        <taxon>Embryophyta</taxon>
        <taxon>Tracheophyta</taxon>
        <taxon>Spermatophyta</taxon>
        <taxon>Magnoliopsida</taxon>
        <taxon>eudicotyledons</taxon>
        <taxon>Gunneridae</taxon>
        <taxon>Pentapetalae</taxon>
        <taxon>rosids</taxon>
        <taxon>malvids</taxon>
        <taxon>Sapindales</taxon>
        <taxon>Sapindaceae</taxon>
        <taxon>Hippocastanoideae</taxon>
        <taxon>Acereae</taxon>
        <taxon>Dipteronia</taxon>
    </lineage>
</organism>
<dbReference type="AlphaFoldDB" id="A0AAD9X0E1"/>
<name>A0AAD9X0E1_9ROSI</name>
<dbReference type="SUPFAM" id="SSF56219">
    <property type="entry name" value="DNase I-like"/>
    <property type="match status" value="1"/>
</dbReference>
<evidence type="ECO:0008006" key="3">
    <source>
        <dbReference type="Google" id="ProtNLM"/>
    </source>
</evidence>
<gene>
    <name evidence="1" type="ORF">Ddye_016359</name>
</gene>
<keyword evidence="2" id="KW-1185">Reference proteome</keyword>
<dbReference type="Gene3D" id="3.60.10.10">
    <property type="entry name" value="Endonuclease/exonuclease/phosphatase"/>
    <property type="match status" value="1"/>
</dbReference>
<reference evidence="1" key="1">
    <citation type="journal article" date="2023" name="Plant J.">
        <title>Genome sequences and population genomics provide insights into the demographic history, inbreeding, and mutation load of two 'living fossil' tree species of Dipteronia.</title>
        <authorList>
            <person name="Feng Y."/>
            <person name="Comes H.P."/>
            <person name="Chen J."/>
            <person name="Zhu S."/>
            <person name="Lu R."/>
            <person name="Zhang X."/>
            <person name="Li P."/>
            <person name="Qiu J."/>
            <person name="Olsen K.M."/>
            <person name="Qiu Y."/>
        </authorList>
    </citation>
    <scope>NUCLEOTIDE SEQUENCE</scope>
    <source>
        <strain evidence="1">KIB01</strain>
    </source>
</reference>
<dbReference type="PANTHER" id="PTHR33710">
    <property type="entry name" value="BNAC02G09200D PROTEIN"/>
    <property type="match status" value="1"/>
</dbReference>
<evidence type="ECO:0000313" key="1">
    <source>
        <dbReference type="EMBL" id="KAK2648870.1"/>
    </source>
</evidence>
<evidence type="ECO:0000313" key="2">
    <source>
        <dbReference type="Proteomes" id="UP001280121"/>
    </source>
</evidence>
<protein>
    <recommendedName>
        <fullName evidence="3">Endonuclease/exonuclease/phosphatase domain-containing protein</fullName>
    </recommendedName>
</protein>
<accession>A0AAD9X0E1</accession>